<dbReference type="Pfam" id="PF13148">
    <property type="entry name" value="DUF3987"/>
    <property type="match status" value="1"/>
</dbReference>
<dbReference type="AlphaFoldDB" id="T1BUM7"/>
<reference evidence="1" key="1">
    <citation type="submission" date="2013-08" db="EMBL/GenBank/DDBJ databases">
        <authorList>
            <person name="Mendez C."/>
            <person name="Richter M."/>
            <person name="Ferrer M."/>
            <person name="Sanchez J."/>
        </authorList>
    </citation>
    <scope>NUCLEOTIDE SEQUENCE</scope>
</reference>
<evidence type="ECO:0000313" key="1">
    <source>
        <dbReference type="EMBL" id="EQD56884.1"/>
    </source>
</evidence>
<evidence type="ECO:0008006" key="2">
    <source>
        <dbReference type="Google" id="ProtNLM"/>
    </source>
</evidence>
<proteinExistence type="predicted"/>
<dbReference type="EMBL" id="AUZZ01003480">
    <property type="protein sequence ID" value="EQD56884.1"/>
    <property type="molecule type" value="Genomic_DNA"/>
</dbReference>
<feature type="non-terminal residue" evidence="1">
    <location>
        <position position="1"/>
    </location>
</feature>
<reference evidence="1" key="2">
    <citation type="journal article" date="2014" name="ISME J.">
        <title>Microbial stratification in low pH oxic and suboxic macroscopic growths along an acid mine drainage.</title>
        <authorList>
            <person name="Mendez-Garcia C."/>
            <person name="Mesa V."/>
            <person name="Sprenger R.R."/>
            <person name="Richter M."/>
            <person name="Diez M.S."/>
            <person name="Solano J."/>
            <person name="Bargiela R."/>
            <person name="Golyshina O.V."/>
            <person name="Manteca A."/>
            <person name="Ramos J.L."/>
            <person name="Gallego J.R."/>
            <person name="Llorente I."/>
            <person name="Martins Dos Santos V.A."/>
            <person name="Jensen O.N."/>
            <person name="Pelaez A.I."/>
            <person name="Sanchez J."/>
            <person name="Ferrer M."/>
        </authorList>
    </citation>
    <scope>NUCLEOTIDE SEQUENCE</scope>
</reference>
<protein>
    <recommendedName>
        <fullName evidence="2">DUF3987 domain-containing protein</fullName>
    </recommendedName>
</protein>
<comment type="caution">
    <text evidence="1">The sequence shown here is derived from an EMBL/GenBank/DDBJ whole genome shotgun (WGS) entry which is preliminary data.</text>
</comment>
<accession>T1BUM7</accession>
<dbReference type="InterPro" id="IPR025048">
    <property type="entry name" value="DUF3987"/>
</dbReference>
<name>T1BUM7_9ZZZZ</name>
<organism evidence="1">
    <name type="scientific">mine drainage metagenome</name>
    <dbReference type="NCBI Taxonomy" id="410659"/>
    <lineage>
        <taxon>unclassified sequences</taxon>
        <taxon>metagenomes</taxon>
        <taxon>ecological metagenomes</taxon>
    </lineage>
</organism>
<sequence length="262" mass="28309">HWIERAILWGAVIGRPSSGKSPALAPARRMLARLESETAKAHVAAVQDAMARHNLHVAGAGIAKESMRTALKEGNAAEAEKLARAASAPAPEIPAEPRIVVADATVEKLGELLNQNPRGLLLVRDELTGWLASLDREGHECDRSFWLECWNASGPFVVDRIGRGTVRIEACAVSVLGGIQPGRLAEYVRGAVKGGMGDDGLMQRFQLAVYPDLPASWRYRDLAPSAACEMRAHKTFQRLRAITPERVGASSGDGFDLPWLPL</sequence>
<gene>
    <name evidence="1" type="ORF">B2A_05070</name>
</gene>
<feature type="non-terminal residue" evidence="1">
    <location>
        <position position="262"/>
    </location>
</feature>